<dbReference type="EMBL" id="JACHIO010000007">
    <property type="protein sequence ID" value="MBB5063660.1"/>
    <property type="molecule type" value="Genomic_DNA"/>
</dbReference>
<dbReference type="InterPro" id="IPR036514">
    <property type="entry name" value="SGNH_hydro_sf"/>
</dbReference>
<evidence type="ECO:0000259" key="3">
    <source>
        <dbReference type="Pfam" id="PF03629"/>
    </source>
</evidence>
<dbReference type="Pfam" id="PF03629">
    <property type="entry name" value="SASA"/>
    <property type="match status" value="2"/>
</dbReference>
<protein>
    <submittedName>
        <fullName evidence="4">Sialate O-acetylesterase</fullName>
        <ecNumber evidence="4">3.1.1.53</ecNumber>
    </submittedName>
</protein>
<dbReference type="EC" id="3.1.1.53" evidence="4"/>
<feature type="signal peptide" evidence="2">
    <location>
        <begin position="1"/>
        <end position="19"/>
    </location>
</feature>
<name>A0A7W7ZPC1_9BACT</name>
<dbReference type="GO" id="GO:0001681">
    <property type="term" value="F:sialate O-acetylesterase activity"/>
    <property type="evidence" value="ECO:0007669"/>
    <property type="project" value="UniProtKB-EC"/>
</dbReference>
<evidence type="ECO:0000256" key="2">
    <source>
        <dbReference type="SAM" id="SignalP"/>
    </source>
</evidence>
<comment type="caution">
    <text evidence="4">The sequence shown here is derived from an EMBL/GenBank/DDBJ whole genome shotgun (WGS) entry which is preliminary data.</text>
</comment>
<dbReference type="AlphaFoldDB" id="A0A7W7ZPC1"/>
<gene>
    <name evidence="4" type="ORF">HDF15_002005</name>
</gene>
<dbReference type="InterPro" id="IPR039329">
    <property type="entry name" value="SIAE"/>
</dbReference>
<reference evidence="4 5" key="1">
    <citation type="submission" date="2020-08" db="EMBL/GenBank/DDBJ databases">
        <title>Genomic Encyclopedia of Type Strains, Phase IV (KMG-V): Genome sequencing to study the core and pangenomes of soil and plant-associated prokaryotes.</title>
        <authorList>
            <person name="Whitman W."/>
        </authorList>
    </citation>
    <scope>NUCLEOTIDE SEQUENCE [LARGE SCALE GENOMIC DNA]</scope>
    <source>
        <strain evidence="4 5">X5P3</strain>
    </source>
</reference>
<evidence type="ECO:0000313" key="4">
    <source>
        <dbReference type="EMBL" id="MBB5063660.1"/>
    </source>
</evidence>
<dbReference type="Proteomes" id="UP000584867">
    <property type="component" value="Unassembled WGS sequence"/>
</dbReference>
<evidence type="ECO:0000256" key="1">
    <source>
        <dbReference type="ARBA" id="ARBA00022801"/>
    </source>
</evidence>
<accession>A0A7W7ZPC1</accession>
<dbReference type="PANTHER" id="PTHR22901">
    <property type="entry name" value="SIALATE O-ACETYLESTERASE"/>
    <property type="match status" value="1"/>
</dbReference>
<keyword evidence="2" id="KW-0732">Signal</keyword>
<organism evidence="4 5">
    <name type="scientific">Granulicella mallensis</name>
    <dbReference type="NCBI Taxonomy" id="940614"/>
    <lineage>
        <taxon>Bacteria</taxon>
        <taxon>Pseudomonadati</taxon>
        <taxon>Acidobacteriota</taxon>
        <taxon>Terriglobia</taxon>
        <taxon>Terriglobales</taxon>
        <taxon>Acidobacteriaceae</taxon>
        <taxon>Granulicella</taxon>
    </lineage>
</organism>
<feature type="domain" description="Sialate O-acetylesterase" evidence="3">
    <location>
        <begin position="274"/>
        <end position="389"/>
    </location>
</feature>
<dbReference type="RefSeq" id="WP_184255005.1">
    <property type="nucleotide sequence ID" value="NZ_JACHIO010000007.1"/>
</dbReference>
<dbReference type="SUPFAM" id="SSF52266">
    <property type="entry name" value="SGNH hydrolase"/>
    <property type="match status" value="1"/>
</dbReference>
<dbReference type="PANTHER" id="PTHR22901:SF0">
    <property type="entry name" value="SIALATE O-ACETYLESTERASE"/>
    <property type="match status" value="1"/>
</dbReference>
<proteinExistence type="predicted"/>
<evidence type="ECO:0000313" key="5">
    <source>
        <dbReference type="Proteomes" id="UP000584867"/>
    </source>
</evidence>
<feature type="chain" id="PRO_5030920016" evidence="2">
    <location>
        <begin position="20"/>
        <end position="506"/>
    </location>
</feature>
<feature type="domain" description="Sialate O-acetylesterase" evidence="3">
    <location>
        <begin position="104"/>
        <end position="242"/>
    </location>
</feature>
<dbReference type="InterPro" id="IPR005181">
    <property type="entry name" value="SASA"/>
</dbReference>
<sequence length="506" mass="55477">MKWLQLLILFALTSQGAKANAEVRLPHLFSDHAVLQRDRPIHVWGWSAPGAHLVAHFHQQQVASIADAGGIWSLYLRSESAGGPYVLTITGDGADVAVHDLLVGDVWIASGQSNMEFPLQGFGPDTPLKNQENEIAAATQPKLRLLRLEHKSNDFPLADQQNVWTLCTPDTARYFSAIAYFFGRDISHQENVPIGLVDTTWGGTPADSWISLNTLGSNAQLLPAFLSRAHFADEQRDLNAILASEKAEDEAAQHAGKHLPKHPWHPAEEAWVPAGIYNGMISPLAPMTIRGFLWYQGESNSAHDRAPYYKSLFSALIGDWRSHFAQGDLPFLYVQISSFDSPSEDWGAVRDAQRRTLDVANTAMTVTLDIGDAKNVHPSDKQTVGARLALTARHLVYGEAILSTGPLFREATRESNPDGSFSMRVWFDHSKGLTSKGKPLSAFELAGPDRHFIAATARIDGETVLVNAPEILQPMYVRFGWSGVVDGNIYNSADLPASTFSSELAP</sequence>
<dbReference type="Gene3D" id="3.40.50.1110">
    <property type="entry name" value="SGNH hydrolase"/>
    <property type="match status" value="1"/>
</dbReference>
<dbReference type="GO" id="GO:0005975">
    <property type="term" value="P:carbohydrate metabolic process"/>
    <property type="evidence" value="ECO:0007669"/>
    <property type="project" value="TreeGrafter"/>
</dbReference>
<keyword evidence="1 4" id="KW-0378">Hydrolase</keyword>